<evidence type="ECO:0000256" key="9">
    <source>
        <dbReference type="ARBA" id="ARBA00023002"/>
    </source>
</evidence>
<feature type="binding site" evidence="15">
    <location>
        <position position="226"/>
    </location>
    <ligand>
        <name>Fe cation</name>
        <dbReference type="ChEBI" id="CHEBI:24875"/>
        <label>2</label>
    </ligand>
</feature>
<evidence type="ECO:0000256" key="4">
    <source>
        <dbReference type="ARBA" id="ARBA00009863"/>
    </source>
</evidence>
<dbReference type="FunFam" id="1.25.10.10:FF:000099">
    <property type="entry name" value="Deoxyhypusine hydroxylase"/>
    <property type="match status" value="1"/>
</dbReference>
<evidence type="ECO:0000256" key="2">
    <source>
        <dbReference type="ARBA" id="ARBA00004173"/>
    </source>
</evidence>
<feature type="binding site" evidence="15">
    <location>
        <position position="99"/>
    </location>
    <ligand>
        <name>Fe cation</name>
        <dbReference type="ChEBI" id="CHEBI:24875"/>
        <label>1</label>
    </ligand>
</feature>
<dbReference type="Pfam" id="PF03130">
    <property type="entry name" value="HEAT_PBS"/>
    <property type="match status" value="1"/>
</dbReference>
<feature type="binding site" evidence="15">
    <location>
        <position position="258"/>
    </location>
    <ligand>
        <name>Fe cation</name>
        <dbReference type="ChEBI" id="CHEBI:24875"/>
        <label>2</label>
    </ligand>
</feature>
<keyword evidence="6" id="KW-0677">Repeat</keyword>
<dbReference type="GO" id="GO:0006915">
    <property type="term" value="P:apoptotic process"/>
    <property type="evidence" value="ECO:0007669"/>
    <property type="project" value="InterPro"/>
</dbReference>
<evidence type="ECO:0000256" key="5">
    <source>
        <dbReference type="ARBA" id="ARBA00022723"/>
    </source>
</evidence>
<comment type="similarity">
    <text evidence="15">Belongs to the deoxyhypusine hydroxylase family.</text>
</comment>
<comment type="cofactor">
    <cofactor evidence="15">
        <name>Fe(2+)</name>
        <dbReference type="ChEBI" id="CHEBI:29033"/>
    </cofactor>
    <text evidence="15">Binds 2 Fe(2+) ions per subunit.</text>
</comment>
<keyword evidence="14" id="KW-0687">Ribonucleoprotein</keyword>
<evidence type="ECO:0000256" key="13">
    <source>
        <dbReference type="ARBA" id="ARBA00023256"/>
    </source>
</evidence>
<keyword evidence="10 15" id="KW-0408">Iron</keyword>
<name>A0AA39HZB2_9BILA</name>
<gene>
    <name evidence="16" type="ORF">QR680_007134</name>
</gene>
<evidence type="ECO:0000256" key="3">
    <source>
        <dbReference type="ARBA" id="ARBA00005041"/>
    </source>
</evidence>
<dbReference type="PANTHER" id="PTHR12810">
    <property type="entry name" value="MITOCHONDRIAL 28S RIBOSOMAL PROTEIN S29"/>
    <property type="match status" value="1"/>
</dbReference>
<feature type="binding site" evidence="15">
    <location>
        <position position="98"/>
    </location>
    <ligand>
        <name>Fe cation</name>
        <dbReference type="ChEBI" id="CHEBI:24875"/>
        <label>1</label>
    </ligand>
</feature>
<evidence type="ECO:0000313" key="16">
    <source>
        <dbReference type="EMBL" id="KAK0414071.1"/>
    </source>
</evidence>
<keyword evidence="8" id="KW-0689">Ribosomal protein</keyword>
<accession>A0AA39HZB2</accession>
<comment type="pathway">
    <text evidence="3 15">Protein modification; eIF5A hypusination.</text>
</comment>
<dbReference type="Gene3D" id="1.25.10.10">
    <property type="entry name" value="Leucine-rich Repeat Variant"/>
    <property type="match status" value="2"/>
</dbReference>
<feature type="binding site" evidence="15">
    <location>
        <position position="259"/>
    </location>
    <ligand>
        <name>Fe cation</name>
        <dbReference type="ChEBI" id="CHEBI:24875"/>
        <label>2</label>
    </ligand>
</feature>
<dbReference type="GO" id="GO:0019135">
    <property type="term" value="F:deoxyhypusine monooxygenase activity"/>
    <property type="evidence" value="ECO:0007669"/>
    <property type="project" value="UniProtKB-UniRule"/>
</dbReference>
<dbReference type="Pfam" id="PF13646">
    <property type="entry name" value="HEAT_2"/>
    <property type="match status" value="1"/>
</dbReference>
<evidence type="ECO:0000256" key="12">
    <source>
        <dbReference type="ARBA" id="ARBA00023128"/>
    </source>
</evidence>
<feature type="binding site" evidence="15">
    <location>
        <position position="225"/>
    </location>
    <ligand>
        <name>Fe cation</name>
        <dbReference type="ChEBI" id="CHEBI:24875"/>
        <label>2</label>
    </ligand>
</feature>
<dbReference type="EMBL" id="JAUCMV010000003">
    <property type="protein sequence ID" value="KAK0414071.1"/>
    <property type="molecule type" value="Genomic_DNA"/>
</dbReference>
<dbReference type="InterPro" id="IPR019368">
    <property type="entry name" value="Ribosomal_mS29"/>
</dbReference>
<keyword evidence="5 15" id="KW-0479">Metal-binding</keyword>
<evidence type="ECO:0000256" key="14">
    <source>
        <dbReference type="ARBA" id="ARBA00023274"/>
    </source>
</evidence>
<dbReference type="InterPro" id="IPR016024">
    <property type="entry name" value="ARM-type_fold"/>
</dbReference>
<organism evidence="16 17">
    <name type="scientific">Steinernema hermaphroditum</name>
    <dbReference type="NCBI Taxonomy" id="289476"/>
    <lineage>
        <taxon>Eukaryota</taxon>
        <taxon>Metazoa</taxon>
        <taxon>Ecdysozoa</taxon>
        <taxon>Nematoda</taxon>
        <taxon>Chromadorea</taxon>
        <taxon>Rhabditida</taxon>
        <taxon>Tylenchina</taxon>
        <taxon>Panagrolaimomorpha</taxon>
        <taxon>Strongyloidoidea</taxon>
        <taxon>Steinernematidae</taxon>
        <taxon>Steinernema</taxon>
    </lineage>
</organism>
<dbReference type="EC" id="1.14.99.29" evidence="15"/>
<dbReference type="AlphaFoldDB" id="A0AA39HZB2"/>
<comment type="function">
    <text evidence="15">Catalyzes the hydroxylation of the N(6)-(4-aminobutyl)-L-lysine intermediate to form hypusine, an essential post-translational modification only found in mature eIF-5A factor.</text>
</comment>
<evidence type="ECO:0000256" key="7">
    <source>
        <dbReference type="ARBA" id="ARBA00022946"/>
    </source>
</evidence>
<dbReference type="SMART" id="SM00567">
    <property type="entry name" value="EZ_HEAT"/>
    <property type="match status" value="5"/>
</dbReference>
<proteinExistence type="inferred from homology"/>
<comment type="caution">
    <text evidence="15">Lacks conserved residue(s) required for the propagation of feature annotation.</text>
</comment>
<comment type="caution">
    <text evidence="16">The sequence shown here is derived from an EMBL/GenBank/DDBJ whole genome shotgun (WGS) entry which is preliminary data.</text>
</comment>
<dbReference type="InterPro" id="IPR011989">
    <property type="entry name" value="ARM-like"/>
</dbReference>
<feature type="binding site" evidence="15">
    <location>
        <position position="65"/>
    </location>
    <ligand>
        <name>Fe cation</name>
        <dbReference type="ChEBI" id="CHEBI:24875"/>
        <label>1</label>
    </ligand>
</feature>
<keyword evidence="13 15" id="KW-0386">Hypusine biosynthesis</keyword>
<evidence type="ECO:0000256" key="10">
    <source>
        <dbReference type="ARBA" id="ARBA00023004"/>
    </source>
</evidence>
<dbReference type="GO" id="GO:0005763">
    <property type="term" value="C:mitochondrial small ribosomal subunit"/>
    <property type="evidence" value="ECO:0007669"/>
    <property type="project" value="TreeGrafter"/>
</dbReference>
<comment type="catalytic activity">
    <reaction evidence="1 15">
        <text>[eIF5A protein]-deoxyhypusine + AH2 + O2 = [eIF5A protein]-hypusine + A + H2O</text>
        <dbReference type="Rhea" id="RHEA:14101"/>
        <dbReference type="Rhea" id="RHEA-COMP:10144"/>
        <dbReference type="Rhea" id="RHEA-COMP:12592"/>
        <dbReference type="ChEBI" id="CHEBI:13193"/>
        <dbReference type="ChEBI" id="CHEBI:15377"/>
        <dbReference type="ChEBI" id="CHEBI:15379"/>
        <dbReference type="ChEBI" id="CHEBI:17499"/>
        <dbReference type="ChEBI" id="CHEBI:82657"/>
        <dbReference type="ChEBI" id="CHEBI:91175"/>
        <dbReference type="EC" id="1.14.99.29"/>
    </reaction>
</comment>
<dbReference type="InterPro" id="IPR027517">
    <property type="entry name" value="Deoxyhypusine_hydroxylase"/>
</dbReference>
<evidence type="ECO:0000256" key="11">
    <source>
        <dbReference type="ARBA" id="ARBA00023033"/>
    </source>
</evidence>
<evidence type="ECO:0000256" key="1">
    <source>
        <dbReference type="ARBA" id="ARBA00000068"/>
    </source>
</evidence>
<evidence type="ECO:0000256" key="6">
    <source>
        <dbReference type="ARBA" id="ARBA00022737"/>
    </source>
</evidence>
<comment type="subcellular location">
    <subcellularLocation>
        <location evidence="2">Mitochondrion</location>
    </subcellularLocation>
</comment>
<keyword evidence="17" id="KW-1185">Reference proteome</keyword>
<dbReference type="Proteomes" id="UP001175271">
    <property type="component" value="Unassembled WGS sequence"/>
</dbReference>
<reference evidence="16" key="1">
    <citation type="submission" date="2023-06" db="EMBL/GenBank/DDBJ databases">
        <title>Genomic analysis of the entomopathogenic nematode Steinernema hermaphroditum.</title>
        <authorList>
            <person name="Schwarz E.M."/>
            <person name="Heppert J.K."/>
            <person name="Baniya A."/>
            <person name="Schwartz H.T."/>
            <person name="Tan C.-H."/>
            <person name="Antoshechkin I."/>
            <person name="Sternberg P.W."/>
            <person name="Goodrich-Blair H."/>
            <person name="Dillman A.R."/>
        </authorList>
    </citation>
    <scope>NUCLEOTIDE SEQUENCE</scope>
    <source>
        <strain evidence="16">PS9179</strain>
        <tissue evidence="16">Whole animal</tissue>
    </source>
</reference>
<evidence type="ECO:0000256" key="15">
    <source>
        <dbReference type="HAMAP-Rule" id="MF_03101"/>
    </source>
</evidence>
<dbReference type="HAMAP" id="MF_03101">
    <property type="entry name" value="Deoxyhypusine_hydroxylase"/>
    <property type="match status" value="1"/>
</dbReference>
<dbReference type="SUPFAM" id="SSF48371">
    <property type="entry name" value="ARM repeat"/>
    <property type="match status" value="1"/>
</dbReference>
<keyword evidence="12" id="KW-0496">Mitochondrion</keyword>
<dbReference type="GO" id="GO:0046872">
    <property type="term" value="F:metal ion binding"/>
    <property type="evidence" value="ECO:0007669"/>
    <property type="project" value="UniProtKB-KW"/>
</dbReference>
<protein>
    <recommendedName>
        <fullName evidence="15">Deoxyhypusine hydroxylase</fullName>
        <shortName evidence="15">DOHH</shortName>
        <ecNumber evidence="15">1.14.99.29</ecNumber>
    </recommendedName>
    <alternativeName>
        <fullName evidence="15">Deoxyhypusine dioxygenase</fullName>
    </alternativeName>
    <alternativeName>
        <fullName evidence="15">Deoxyhypusine monooxygenase</fullName>
    </alternativeName>
</protein>
<sequence>MSTTEAPEGNVPINVEDAGRTLADHSADMADRYRCLYFLRGGDNDQCVEIIGRAMLPETDALLKHDEAYVLGQMARVSAIPFLIDVLTNLNDAPMVRHEAGEALGAIGSPEPRVVETLTRFVDDPNPVVAETCILAIRRIGWINDKSRGDDGSHTFSPYNSIDPTPISDEIDVPKLGNILVNDGNNHELWERYRAMFSLRNINTDDSALALARGLRCDDSALLRHEVAYVLGQLKNPVTVPHLADGLRDLKEQGMVRHECAEALGAIATPEAQSVLKEFLNDEVDVVRTSCVVALDMAEYENSGDFHDVGKMYEVPMAIADGLGFKRNLPSAYRKQLDTLNECVWMCRKPFLEVVNCLQVVRQSFPSIRLVLWGKFGTGKSITLHQAVHYAHSQEWVVFTVDSAMNLTRHADEIQMSSYKNGRIDAPGLAVGLLNLFKQQNQSQWKKLSELTTSKAYEWTKVDRTAEGKPITDIVEMGLSAPFVASDCVGALVRELKLHSSSGAIKLLVAIDDANSLYGKTLVKRADRTYAPAADLTLVHHVRKFFSNDWSNGATVMVADKKEISDARDMLTTPLNTPLELFGEEGFDAIDPFIPIETQLYTKEEANAVYDYYVDKKWLTSPQAQTEEARKQLMYLSAFNPFHYERLCAFN</sequence>
<keyword evidence="11 15" id="KW-0503">Monooxygenase</keyword>
<dbReference type="PANTHER" id="PTHR12810:SF0">
    <property type="entry name" value="SMALL RIBOSOMAL SUBUNIT PROTEIN MS29"/>
    <property type="match status" value="1"/>
</dbReference>
<dbReference type="InterPro" id="IPR004155">
    <property type="entry name" value="PBS_lyase_HEAT"/>
</dbReference>
<dbReference type="InterPro" id="IPR008092">
    <property type="entry name" value="Ribosomal_mS29_met"/>
</dbReference>
<evidence type="ECO:0000313" key="17">
    <source>
        <dbReference type="Proteomes" id="UP001175271"/>
    </source>
</evidence>
<dbReference type="PRINTS" id="PR01716">
    <property type="entry name" value="DEATHASSOCP3"/>
</dbReference>
<keyword evidence="7" id="KW-0809">Transit peptide</keyword>
<evidence type="ECO:0000256" key="8">
    <source>
        <dbReference type="ARBA" id="ARBA00022980"/>
    </source>
</evidence>
<keyword evidence="9 15" id="KW-0560">Oxidoreductase</keyword>
<comment type="similarity">
    <text evidence="4">Belongs to the mitochondrion-specific ribosomal protein mS29 family.</text>
</comment>
<dbReference type="GO" id="GO:0003735">
    <property type="term" value="F:structural constituent of ribosome"/>
    <property type="evidence" value="ECO:0007669"/>
    <property type="project" value="TreeGrafter"/>
</dbReference>
<dbReference type="Pfam" id="PF10236">
    <property type="entry name" value="DAP3"/>
    <property type="match status" value="1"/>
</dbReference>